<feature type="domain" description="HMG box" evidence="5">
    <location>
        <begin position="27"/>
        <end position="95"/>
    </location>
</feature>
<evidence type="ECO:0000259" key="5">
    <source>
        <dbReference type="PROSITE" id="PS50118"/>
    </source>
</evidence>
<name>A0A1J4JK27_9EUKA</name>
<dbReference type="GO" id="GO:0001228">
    <property type="term" value="F:DNA-binding transcription activator activity, RNA polymerase II-specific"/>
    <property type="evidence" value="ECO:0007669"/>
    <property type="project" value="TreeGrafter"/>
</dbReference>
<dbReference type="InterPro" id="IPR009071">
    <property type="entry name" value="HMG_box_dom"/>
</dbReference>
<reference evidence="6" key="1">
    <citation type="submission" date="2016-10" db="EMBL/GenBank/DDBJ databases">
        <authorList>
            <person name="Benchimol M."/>
            <person name="Almeida L.G."/>
            <person name="Vasconcelos A.T."/>
            <person name="Perreira-Neves A."/>
            <person name="Rosa I.A."/>
            <person name="Tasca T."/>
            <person name="Bogo M.R."/>
            <person name="de Souza W."/>
        </authorList>
    </citation>
    <scope>NUCLEOTIDE SEQUENCE [LARGE SCALE GENOMIC DNA]</scope>
    <source>
        <strain evidence="6">K</strain>
    </source>
</reference>
<evidence type="ECO:0000256" key="4">
    <source>
        <dbReference type="SAM" id="MobiDB-lite"/>
    </source>
</evidence>
<dbReference type="GO" id="GO:0005634">
    <property type="term" value="C:nucleus"/>
    <property type="evidence" value="ECO:0007669"/>
    <property type="project" value="UniProtKB-UniRule"/>
</dbReference>
<dbReference type="SUPFAM" id="SSF47095">
    <property type="entry name" value="HMG-box"/>
    <property type="match status" value="1"/>
</dbReference>
<dbReference type="VEuPathDB" id="TrichDB:TRFO_08690"/>
<feature type="DNA-binding region" description="HMG box" evidence="3">
    <location>
        <begin position="27"/>
        <end position="95"/>
    </location>
</feature>
<evidence type="ECO:0000256" key="3">
    <source>
        <dbReference type="PROSITE-ProRule" id="PRU00267"/>
    </source>
</evidence>
<protein>
    <recommendedName>
        <fullName evidence="5">HMG box domain-containing protein</fullName>
    </recommendedName>
</protein>
<dbReference type="EMBL" id="MLAK01001038">
    <property type="protein sequence ID" value="OHS98711.1"/>
    <property type="molecule type" value="Genomic_DNA"/>
</dbReference>
<dbReference type="GO" id="GO:0000978">
    <property type="term" value="F:RNA polymerase II cis-regulatory region sequence-specific DNA binding"/>
    <property type="evidence" value="ECO:0007669"/>
    <property type="project" value="TreeGrafter"/>
</dbReference>
<dbReference type="InterPro" id="IPR036910">
    <property type="entry name" value="HMG_box_dom_sf"/>
</dbReference>
<dbReference type="PANTHER" id="PTHR10270:SF161">
    <property type="entry name" value="SEX-DETERMINING REGION Y PROTEIN"/>
    <property type="match status" value="1"/>
</dbReference>
<feature type="region of interest" description="Disordered" evidence="4">
    <location>
        <begin position="199"/>
        <end position="220"/>
    </location>
</feature>
<dbReference type="GO" id="GO:0030154">
    <property type="term" value="P:cell differentiation"/>
    <property type="evidence" value="ECO:0007669"/>
    <property type="project" value="TreeGrafter"/>
</dbReference>
<dbReference type="InterPro" id="IPR050140">
    <property type="entry name" value="SRY-related_HMG-box_TF-like"/>
</dbReference>
<evidence type="ECO:0000313" key="7">
    <source>
        <dbReference type="Proteomes" id="UP000179807"/>
    </source>
</evidence>
<dbReference type="Gene3D" id="1.10.30.10">
    <property type="entry name" value="High mobility group box domain"/>
    <property type="match status" value="1"/>
</dbReference>
<dbReference type="OrthoDB" id="6247875at2759"/>
<dbReference type="RefSeq" id="XP_068351848.1">
    <property type="nucleotide sequence ID" value="XM_068494444.1"/>
</dbReference>
<keyword evidence="1 3" id="KW-0238">DNA-binding</keyword>
<dbReference type="SMART" id="SM00398">
    <property type="entry name" value="HMG"/>
    <property type="match status" value="1"/>
</dbReference>
<dbReference type="GeneID" id="94829148"/>
<gene>
    <name evidence="6" type="ORF">TRFO_08690</name>
</gene>
<evidence type="ECO:0000256" key="2">
    <source>
        <dbReference type="ARBA" id="ARBA00023163"/>
    </source>
</evidence>
<evidence type="ECO:0000256" key="1">
    <source>
        <dbReference type="ARBA" id="ARBA00023125"/>
    </source>
</evidence>
<feature type="region of interest" description="Disordered" evidence="4">
    <location>
        <begin position="1"/>
        <end position="31"/>
    </location>
</feature>
<sequence length="220" mass="24890">MEDKVTKTRTARSTMEPQQEENEETPIKRPPNAYMLFCKEIREQLLQKEPDLTYKSVMNRFGELWKNMTKEEKAPYKDKARQLQSEFKAKHPNYKYKPRKQKISRQPANHLTLPAGISNAEASYLMLLGAQTLLNQKGGQQQGQQPQMAQLTQAVTAAAAVAEADKKNLDVGLPFAPGDIPNAQPQIANLPIQMLQNAANSQLPHMPPPATNYPWNQQKQ</sequence>
<dbReference type="Proteomes" id="UP000179807">
    <property type="component" value="Unassembled WGS sequence"/>
</dbReference>
<keyword evidence="2" id="KW-0804">Transcription</keyword>
<evidence type="ECO:0000313" key="6">
    <source>
        <dbReference type="EMBL" id="OHS98711.1"/>
    </source>
</evidence>
<dbReference type="PANTHER" id="PTHR10270">
    <property type="entry name" value="SOX TRANSCRIPTION FACTOR"/>
    <property type="match status" value="1"/>
</dbReference>
<dbReference type="PROSITE" id="PS50118">
    <property type="entry name" value="HMG_BOX_2"/>
    <property type="match status" value="1"/>
</dbReference>
<comment type="caution">
    <text evidence="6">The sequence shown here is derived from an EMBL/GenBank/DDBJ whole genome shotgun (WGS) entry which is preliminary data.</text>
</comment>
<dbReference type="Pfam" id="PF00505">
    <property type="entry name" value="HMG_box"/>
    <property type="match status" value="1"/>
</dbReference>
<organism evidence="6 7">
    <name type="scientific">Tritrichomonas foetus</name>
    <dbReference type="NCBI Taxonomy" id="1144522"/>
    <lineage>
        <taxon>Eukaryota</taxon>
        <taxon>Metamonada</taxon>
        <taxon>Parabasalia</taxon>
        <taxon>Tritrichomonadida</taxon>
        <taxon>Tritrichomonadidae</taxon>
        <taxon>Tritrichomonas</taxon>
    </lineage>
</organism>
<proteinExistence type="predicted"/>
<keyword evidence="7" id="KW-1185">Reference proteome</keyword>
<accession>A0A1J4JK27</accession>
<dbReference type="AlphaFoldDB" id="A0A1J4JK27"/>
<keyword evidence="3" id="KW-0539">Nucleus</keyword>